<evidence type="ECO:0000256" key="8">
    <source>
        <dbReference type="PIRNR" id="PIRNR005353"/>
    </source>
</evidence>
<evidence type="ECO:0000256" key="3">
    <source>
        <dbReference type="ARBA" id="ARBA00022448"/>
    </source>
</evidence>
<comment type="similarity">
    <text evidence="2 8">Belongs to the nucleobase:cation symporter-2 (NCS2) (TC 2.A.40) family. Azg-like subfamily.</text>
</comment>
<dbReference type="InterPro" id="IPR026033">
    <property type="entry name" value="Azg-like_bact_archaea"/>
</dbReference>
<dbReference type="PANTHER" id="PTHR43337:SF1">
    <property type="entry name" value="XANTHINE_URACIL PERMEASE C887.17-RELATED"/>
    <property type="match status" value="1"/>
</dbReference>
<feature type="transmembrane region" description="Helical" evidence="9">
    <location>
        <begin position="432"/>
        <end position="449"/>
    </location>
</feature>
<dbReference type="PANTHER" id="PTHR43337">
    <property type="entry name" value="XANTHINE/URACIL PERMEASE C887.17-RELATED"/>
    <property type="match status" value="1"/>
</dbReference>
<dbReference type="GO" id="GO:0005345">
    <property type="term" value="F:purine nucleobase transmembrane transporter activity"/>
    <property type="evidence" value="ECO:0007669"/>
    <property type="project" value="TreeGrafter"/>
</dbReference>
<keyword evidence="4 8" id="KW-1003">Cell membrane</keyword>
<dbReference type="EMBL" id="LRRQ01000049">
    <property type="protein sequence ID" value="OAM90757.1"/>
    <property type="molecule type" value="Genomic_DNA"/>
</dbReference>
<keyword evidence="7 8" id="KW-0472">Membrane</keyword>
<feature type="transmembrane region" description="Helical" evidence="9">
    <location>
        <begin position="343"/>
        <end position="375"/>
    </location>
</feature>
<feature type="transmembrane region" description="Helical" evidence="9">
    <location>
        <begin position="410"/>
        <end position="425"/>
    </location>
</feature>
<evidence type="ECO:0000256" key="7">
    <source>
        <dbReference type="ARBA" id="ARBA00023136"/>
    </source>
</evidence>
<comment type="subcellular location">
    <subcellularLocation>
        <location evidence="1 8">Cell membrane</location>
        <topology evidence="1 8">Multi-pass membrane protein</topology>
    </subcellularLocation>
</comment>
<evidence type="ECO:0000256" key="9">
    <source>
        <dbReference type="SAM" id="Phobius"/>
    </source>
</evidence>
<feature type="transmembrane region" description="Helical" evidence="9">
    <location>
        <begin position="193"/>
        <end position="212"/>
    </location>
</feature>
<keyword evidence="6 8" id="KW-1133">Transmembrane helix</keyword>
<name>A0A178IN66_9BACT</name>
<evidence type="ECO:0000313" key="11">
    <source>
        <dbReference type="Proteomes" id="UP000078486"/>
    </source>
</evidence>
<dbReference type="AlphaFoldDB" id="A0A178IN66"/>
<feature type="transmembrane region" description="Helical" evidence="9">
    <location>
        <begin position="254"/>
        <end position="281"/>
    </location>
</feature>
<proteinExistence type="inferred from homology"/>
<feature type="transmembrane region" description="Helical" evidence="9">
    <location>
        <begin position="99"/>
        <end position="118"/>
    </location>
</feature>
<comment type="caution">
    <text evidence="10">The sequence shown here is derived from an EMBL/GenBank/DDBJ whole genome shotgun (WGS) entry which is preliminary data.</text>
</comment>
<dbReference type="Pfam" id="PF00860">
    <property type="entry name" value="Xan_ur_permease"/>
    <property type="match status" value="1"/>
</dbReference>
<evidence type="ECO:0000256" key="4">
    <source>
        <dbReference type="ARBA" id="ARBA00022475"/>
    </source>
</evidence>
<feature type="transmembrane region" description="Helical" evidence="9">
    <location>
        <begin position="21"/>
        <end position="41"/>
    </location>
</feature>
<evidence type="ECO:0000256" key="2">
    <source>
        <dbReference type="ARBA" id="ARBA00005697"/>
    </source>
</evidence>
<evidence type="ECO:0000256" key="5">
    <source>
        <dbReference type="ARBA" id="ARBA00022692"/>
    </source>
</evidence>
<dbReference type="InterPro" id="IPR045018">
    <property type="entry name" value="Azg-like"/>
</dbReference>
<accession>A0A178IN66</accession>
<keyword evidence="3 8" id="KW-0813">Transport</keyword>
<feature type="transmembrane region" description="Helical" evidence="9">
    <location>
        <begin position="167"/>
        <end position="186"/>
    </location>
</feature>
<evidence type="ECO:0000313" key="10">
    <source>
        <dbReference type="EMBL" id="OAM90757.1"/>
    </source>
</evidence>
<dbReference type="Proteomes" id="UP000078486">
    <property type="component" value="Unassembled WGS sequence"/>
</dbReference>
<dbReference type="OrthoDB" id="9808458at2"/>
<reference evidence="10 11" key="1">
    <citation type="submission" date="2016-01" db="EMBL/GenBank/DDBJ databases">
        <title>High potential of lignocellulose degradation of a new Verrucomicrobia species.</title>
        <authorList>
            <person name="Wang Y."/>
            <person name="Shi Y."/>
            <person name="Qiu Z."/>
            <person name="Liu S."/>
            <person name="Yang H."/>
        </authorList>
    </citation>
    <scope>NUCLEOTIDE SEQUENCE [LARGE SCALE GENOMIC DNA]</scope>
    <source>
        <strain evidence="10 11">TSB47</strain>
    </source>
</reference>
<keyword evidence="5 8" id="KW-0812">Transmembrane</keyword>
<dbReference type="PIRSF" id="PIRSF005353">
    <property type="entry name" value="PbuG"/>
    <property type="match status" value="1"/>
</dbReference>
<dbReference type="GO" id="GO:0005886">
    <property type="term" value="C:plasma membrane"/>
    <property type="evidence" value="ECO:0007669"/>
    <property type="project" value="UniProtKB-SubCell"/>
</dbReference>
<dbReference type="InterPro" id="IPR006043">
    <property type="entry name" value="NCS2"/>
</dbReference>
<evidence type="ECO:0000256" key="6">
    <source>
        <dbReference type="ARBA" id="ARBA00022989"/>
    </source>
</evidence>
<sequence length="451" mass="46612">MFKLQENKTTVSRELQAGLTTFAAMAYILAVNPAILANSYGAGMNQAALVTITALSAATATILMALMTNYPLALAPGMGINAMFSFYICGQLQVPWSDALGMVCINGCIFLLLSLTGVRERIVKAIPHSLKIAITCGIGMFIAFIGLKNAGVIVSNPATFVAAGDFTGGSAALCLAGIVLIAILVARRVPGAIVIGILAITIVGAFVTGTPATGAEPAKMVTQLPGSLAGFFSLPSSPEPHFLKLTFGFLTTKAAFFAALPVILTLLLIDMFDNIGTLIGVTKRAGFLDKDGNLPKVGRALVADSIAAILSSLFGTSTVVSYVESASGVEAGGRTGLTSVTTAVLMLLALFLTPLILAIPAAATAPALVIVGVFMMQSVIEIKMEDFATAVPAILTIFAIPLTFSIAEGIGIGLISAVLLAVFTGKARSISLVGYAIAVIFFLQFFKIFPF</sequence>
<feature type="transmembrane region" description="Helical" evidence="9">
    <location>
        <begin position="130"/>
        <end position="147"/>
    </location>
</feature>
<dbReference type="RefSeq" id="WP_068769389.1">
    <property type="nucleotide sequence ID" value="NZ_CP109796.1"/>
</dbReference>
<dbReference type="STRING" id="1184151.AW736_06545"/>
<evidence type="ECO:0000256" key="1">
    <source>
        <dbReference type="ARBA" id="ARBA00004651"/>
    </source>
</evidence>
<keyword evidence="11" id="KW-1185">Reference proteome</keyword>
<feature type="transmembrane region" description="Helical" evidence="9">
    <location>
        <begin position="73"/>
        <end position="93"/>
    </location>
</feature>
<organism evidence="10 11">
    <name type="scientific">Termitidicoccus mucosus</name>
    <dbReference type="NCBI Taxonomy" id="1184151"/>
    <lineage>
        <taxon>Bacteria</taxon>
        <taxon>Pseudomonadati</taxon>
        <taxon>Verrucomicrobiota</taxon>
        <taxon>Opitutia</taxon>
        <taxon>Opitutales</taxon>
        <taxon>Opitutaceae</taxon>
        <taxon>Termitidicoccus</taxon>
    </lineage>
</organism>
<protein>
    <submittedName>
        <fullName evidence="10">Guanine permease</fullName>
    </submittedName>
</protein>
<gene>
    <name evidence="10" type="ORF">AW736_06545</name>
</gene>